<dbReference type="PROSITE" id="PS50222">
    <property type="entry name" value="EF_HAND_2"/>
    <property type="match status" value="1"/>
</dbReference>
<feature type="compositionally biased region" description="Acidic residues" evidence="3">
    <location>
        <begin position="409"/>
        <end position="438"/>
    </location>
</feature>
<feature type="region of interest" description="Disordered" evidence="3">
    <location>
        <begin position="356"/>
        <end position="375"/>
    </location>
</feature>
<dbReference type="Pfam" id="PF17958">
    <property type="entry name" value="EF-hand_13"/>
    <property type="match status" value="1"/>
</dbReference>
<dbReference type="RefSeq" id="XP_058343210.1">
    <property type="nucleotide sequence ID" value="XM_058486015.1"/>
</dbReference>
<dbReference type="GeneID" id="83213392"/>
<dbReference type="PROSITE" id="PS00018">
    <property type="entry name" value="EF_HAND_1"/>
    <property type="match status" value="1"/>
</dbReference>
<keyword evidence="2" id="KW-0106">Calcium</keyword>
<name>A0AAD7Y198_9FUNG</name>
<dbReference type="GO" id="GO:0000159">
    <property type="term" value="C:protein phosphatase type 2A complex"/>
    <property type="evidence" value="ECO:0007669"/>
    <property type="project" value="TreeGrafter"/>
</dbReference>
<proteinExistence type="predicted"/>
<protein>
    <recommendedName>
        <fullName evidence="4">EF-hand domain-containing protein</fullName>
    </recommendedName>
</protein>
<feature type="compositionally biased region" description="Low complexity" evidence="3">
    <location>
        <begin position="439"/>
        <end position="448"/>
    </location>
</feature>
<dbReference type="Pfam" id="PF13499">
    <property type="entry name" value="EF-hand_7"/>
    <property type="match status" value="1"/>
</dbReference>
<organism evidence="5 6">
    <name type="scientific">Lichtheimia ornata</name>
    <dbReference type="NCBI Taxonomy" id="688661"/>
    <lineage>
        <taxon>Eukaryota</taxon>
        <taxon>Fungi</taxon>
        <taxon>Fungi incertae sedis</taxon>
        <taxon>Mucoromycota</taxon>
        <taxon>Mucoromycotina</taxon>
        <taxon>Mucoromycetes</taxon>
        <taxon>Mucorales</taxon>
        <taxon>Lichtheimiaceae</taxon>
        <taxon>Lichtheimia</taxon>
    </lineage>
</organism>
<evidence type="ECO:0000256" key="2">
    <source>
        <dbReference type="ARBA" id="ARBA00022837"/>
    </source>
</evidence>
<evidence type="ECO:0000313" key="5">
    <source>
        <dbReference type="EMBL" id="KAJ8658297.1"/>
    </source>
</evidence>
<dbReference type="GO" id="GO:0005509">
    <property type="term" value="F:calcium ion binding"/>
    <property type="evidence" value="ECO:0007669"/>
    <property type="project" value="InterPro"/>
</dbReference>
<dbReference type="InterPro" id="IPR002048">
    <property type="entry name" value="EF_hand_dom"/>
</dbReference>
<dbReference type="Gene3D" id="1.10.238.220">
    <property type="match status" value="1"/>
</dbReference>
<gene>
    <name evidence="5" type="ORF">O0I10_005980</name>
</gene>
<dbReference type="InterPro" id="IPR041534">
    <property type="entry name" value="EF-hand_13"/>
</dbReference>
<evidence type="ECO:0000256" key="1">
    <source>
        <dbReference type="ARBA" id="ARBA00022723"/>
    </source>
</evidence>
<dbReference type="Proteomes" id="UP001234581">
    <property type="component" value="Unassembled WGS sequence"/>
</dbReference>
<dbReference type="Gene3D" id="1.10.238.10">
    <property type="entry name" value="EF-hand"/>
    <property type="match status" value="1"/>
</dbReference>
<dbReference type="SUPFAM" id="SSF47473">
    <property type="entry name" value="EF-hand"/>
    <property type="match status" value="2"/>
</dbReference>
<keyword evidence="6" id="KW-1185">Reference proteome</keyword>
<comment type="caution">
    <text evidence="5">The sequence shown here is derived from an EMBL/GenBank/DDBJ whole genome shotgun (WGS) entry which is preliminary data.</text>
</comment>
<dbReference type="AlphaFoldDB" id="A0AAD7Y198"/>
<feature type="region of interest" description="Disordered" evidence="3">
    <location>
        <begin position="396"/>
        <end position="507"/>
    </location>
</feature>
<evidence type="ECO:0000259" key="4">
    <source>
        <dbReference type="PROSITE" id="PS50222"/>
    </source>
</evidence>
<sequence length="525" mass="61158">MHDRNEKVTFEQFISGWTELSHNRYNDESLFFNILKKPNCSWILPEDFLPVLEDIVLHHPGLRFLADNPMFQERYIETVICRLFYDAHCPSGKMSMPQFRKSGFTRMIQMLGPHVDLNTTRNCFSYKHFYVIYCKFWALDSDHDLIITESDLAKYNQAALGTRIVQCVMQNGRISAFARDTSDDDGGTTTSSIAQDSAASLSYLDYIWFLLSEVDKSTPMAIEYWFRCLDTDGDGVLSGYELAQFWQEQETRNDLIRPTIPGQFQLRDLKRNGYLAERFFDTFINFDRFQVHESYQGSIRAKRDQEMERLRQQSDDLLEDDLSLLDDNLGYFMISDWCAYAELEYQQLLLNERQEATWDEDEDDEPYEEEDELEQQVAADDYYDDEHNEHEGYRGIAALPSEDDPKAEEQDDDDDGDTTTDDDESSENTDVADDDGTIEDSSTSSSSTSDHESDTSAPTTPTKEPVLPNSISQTKKAQQQHHHHEASWLWQAHEEDAEENEEEREDRAAEWIWWLSRQRLSETTT</sequence>
<accession>A0AAD7Y198</accession>
<evidence type="ECO:0000313" key="6">
    <source>
        <dbReference type="Proteomes" id="UP001234581"/>
    </source>
</evidence>
<feature type="compositionally biased region" description="Acidic residues" evidence="3">
    <location>
        <begin position="357"/>
        <end position="374"/>
    </location>
</feature>
<dbReference type="EMBL" id="JARTCD010000025">
    <property type="protein sequence ID" value="KAJ8658297.1"/>
    <property type="molecule type" value="Genomic_DNA"/>
</dbReference>
<dbReference type="GO" id="GO:0019888">
    <property type="term" value="F:protein phosphatase regulator activity"/>
    <property type="evidence" value="ECO:0007669"/>
    <property type="project" value="TreeGrafter"/>
</dbReference>
<dbReference type="InterPro" id="IPR018247">
    <property type="entry name" value="EF_Hand_1_Ca_BS"/>
</dbReference>
<feature type="compositionally biased region" description="Acidic residues" evidence="3">
    <location>
        <begin position="495"/>
        <end position="504"/>
    </location>
</feature>
<dbReference type="InterPro" id="IPR011992">
    <property type="entry name" value="EF-hand-dom_pair"/>
</dbReference>
<dbReference type="PANTHER" id="PTHR14095">
    <property type="entry name" value="PHOSPHATASE 2A REGULATORY SUBUNIT-RELATED"/>
    <property type="match status" value="1"/>
</dbReference>
<reference evidence="5 6" key="1">
    <citation type="submission" date="2023-03" db="EMBL/GenBank/DDBJ databases">
        <title>Genome sequence of Lichtheimia ornata CBS 291.66.</title>
        <authorList>
            <person name="Mohabir J.T."/>
            <person name="Shea T.P."/>
            <person name="Kurbessoian T."/>
            <person name="Berby B."/>
            <person name="Fontaine J."/>
            <person name="Livny J."/>
            <person name="Gnirke A."/>
            <person name="Stajich J.E."/>
            <person name="Cuomo C.A."/>
        </authorList>
    </citation>
    <scope>NUCLEOTIDE SEQUENCE [LARGE SCALE GENOMIC DNA]</scope>
    <source>
        <strain evidence="5">CBS 291.66</strain>
    </source>
</reference>
<keyword evidence="1" id="KW-0479">Metal-binding</keyword>
<dbReference type="PANTHER" id="PTHR14095:SF0">
    <property type="entry name" value="MIP22305P"/>
    <property type="match status" value="1"/>
</dbReference>
<feature type="domain" description="EF-hand" evidence="4">
    <location>
        <begin position="217"/>
        <end position="252"/>
    </location>
</feature>
<evidence type="ECO:0000256" key="3">
    <source>
        <dbReference type="SAM" id="MobiDB-lite"/>
    </source>
</evidence>